<feature type="compositionally biased region" description="Basic and acidic residues" evidence="2">
    <location>
        <begin position="397"/>
        <end position="414"/>
    </location>
</feature>
<sequence length="458" mass="50903">MSIKASTDATQCSTATSLLFPSIALATGVTTPSIQTRNCIALQTGPHSTMSTHPTSPSSLLWAAQLKREHAHLLARLQTLESTTATLASANNLSRLESSAKDLTKRVIALEDDAKDVKEWIETLDEERQAGMREEGEKVERIARKVVEVQLAVKEGERERGAIKRVVEMVAGKVKNMDGPPSLSRKNDEGDVKVLARRLDAVEAGRREAERRAGEFGRRVEVLEGRNEEMGREKGVLETEVGRLRGLLEEGREGVRDSERTTQVLEVEKGLESTQDVVETVERRYGRCRWKKFATQRDVFLTFDSSSDNSTQLQNSPTFSASLRRSVRIAPRYNEPSFQPAQIIDQPSQIWSDIGLTQKQPGAANSRKKRQAAPNQDTSQKKSSQTKSSQLKGKAKSVKEKLIAIKPPEQRPAVEPKTIIISDPAKADPVPAERPRKRKRREIPQEIDLETFAAMAGI</sequence>
<dbReference type="AlphaFoldDB" id="A0A6A6R315"/>
<gene>
    <name evidence="3" type="ORF">BU16DRAFT_579918</name>
</gene>
<feature type="region of interest" description="Disordered" evidence="2">
    <location>
        <begin position="359"/>
        <end position="443"/>
    </location>
</feature>
<evidence type="ECO:0000256" key="1">
    <source>
        <dbReference type="SAM" id="Coils"/>
    </source>
</evidence>
<name>A0A6A6R315_9PEZI</name>
<organism evidence="3 4">
    <name type="scientific">Lophium mytilinum</name>
    <dbReference type="NCBI Taxonomy" id="390894"/>
    <lineage>
        <taxon>Eukaryota</taxon>
        <taxon>Fungi</taxon>
        <taxon>Dikarya</taxon>
        <taxon>Ascomycota</taxon>
        <taxon>Pezizomycotina</taxon>
        <taxon>Dothideomycetes</taxon>
        <taxon>Pleosporomycetidae</taxon>
        <taxon>Mytilinidiales</taxon>
        <taxon>Mytilinidiaceae</taxon>
        <taxon>Lophium</taxon>
    </lineage>
</organism>
<dbReference type="Proteomes" id="UP000799750">
    <property type="component" value="Unassembled WGS sequence"/>
</dbReference>
<protein>
    <submittedName>
        <fullName evidence="3">Uncharacterized protein</fullName>
    </submittedName>
</protein>
<keyword evidence="4" id="KW-1185">Reference proteome</keyword>
<feature type="compositionally biased region" description="Low complexity" evidence="2">
    <location>
        <begin position="381"/>
        <end position="390"/>
    </location>
</feature>
<evidence type="ECO:0000313" key="4">
    <source>
        <dbReference type="Proteomes" id="UP000799750"/>
    </source>
</evidence>
<dbReference type="OrthoDB" id="3647228at2759"/>
<proteinExistence type="predicted"/>
<dbReference type="SUPFAM" id="SSF57997">
    <property type="entry name" value="Tropomyosin"/>
    <property type="match status" value="1"/>
</dbReference>
<dbReference type="EMBL" id="MU004185">
    <property type="protein sequence ID" value="KAF2498886.1"/>
    <property type="molecule type" value="Genomic_DNA"/>
</dbReference>
<reference evidence="3" key="1">
    <citation type="journal article" date="2020" name="Stud. Mycol.">
        <title>101 Dothideomycetes genomes: a test case for predicting lifestyles and emergence of pathogens.</title>
        <authorList>
            <person name="Haridas S."/>
            <person name="Albert R."/>
            <person name="Binder M."/>
            <person name="Bloem J."/>
            <person name="Labutti K."/>
            <person name="Salamov A."/>
            <person name="Andreopoulos B."/>
            <person name="Baker S."/>
            <person name="Barry K."/>
            <person name="Bills G."/>
            <person name="Bluhm B."/>
            <person name="Cannon C."/>
            <person name="Castanera R."/>
            <person name="Culley D."/>
            <person name="Daum C."/>
            <person name="Ezra D."/>
            <person name="Gonzalez J."/>
            <person name="Henrissat B."/>
            <person name="Kuo A."/>
            <person name="Liang C."/>
            <person name="Lipzen A."/>
            <person name="Lutzoni F."/>
            <person name="Magnuson J."/>
            <person name="Mondo S."/>
            <person name="Nolan M."/>
            <person name="Ohm R."/>
            <person name="Pangilinan J."/>
            <person name="Park H.-J."/>
            <person name="Ramirez L."/>
            <person name="Alfaro M."/>
            <person name="Sun H."/>
            <person name="Tritt A."/>
            <person name="Yoshinaga Y."/>
            <person name="Zwiers L.-H."/>
            <person name="Turgeon B."/>
            <person name="Goodwin S."/>
            <person name="Spatafora J."/>
            <person name="Crous P."/>
            <person name="Grigoriev I."/>
        </authorList>
    </citation>
    <scope>NUCLEOTIDE SEQUENCE</scope>
    <source>
        <strain evidence="3">CBS 269.34</strain>
    </source>
</reference>
<feature type="coiled-coil region" evidence="1">
    <location>
        <begin position="63"/>
        <end position="113"/>
    </location>
</feature>
<keyword evidence="1" id="KW-0175">Coiled coil</keyword>
<evidence type="ECO:0000256" key="2">
    <source>
        <dbReference type="SAM" id="MobiDB-lite"/>
    </source>
</evidence>
<accession>A0A6A6R315</accession>
<evidence type="ECO:0000313" key="3">
    <source>
        <dbReference type="EMBL" id="KAF2498886.1"/>
    </source>
</evidence>